<dbReference type="PROSITE" id="PS51257">
    <property type="entry name" value="PROKAR_LIPOPROTEIN"/>
    <property type="match status" value="1"/>
</dbReference>
<feature type="non-terminal residue" evidence="1">
    <location>
        <position position="56"/>
    </location>
</feature>
<proteinExistence type="predicted"/>
<protein>
    <submittedName>
        <fullName evidence="1">Uncharacterized protein</fullName>
    </submittedName>
</protein>
<sequence length="56" mass="6343">MFVSPKSNTMNFTRFFVFLLTAPTAFTSNFSFACGISNKSKFPLNAQIHFCTYATF</sequence>
<accession>A0A087UIE2</accession>
<dbReference type="Proteomes" id="UP000054359">
    <property type="component" value="Unassembled WGS sequence"/>
</dbReference>
<evidence type="ECO:0000313" key="2">
    <source>
        <dbReference type="Proteomes" id="UP000054359"/>
    </source>
</evidence>
<name>A0A087UIE2_STEMI</name>
<dbReference type="EMBL" id="KK119944">
    <property type="protein sequence ID" value="KFM77131.1"/>
    <property type="molecule type" value="Genomic_DNA"/>
</dbReference>
<gene>
    <name evidence="1" type="ORF">X975_21793</name>
</gene>
<organism evidence="1 2">
    <name type="scientific">Stegodyphus mimosarum</name>
    <name type="common">African social velvet spider</name>
    <dbReference type="NCBI Taxonomy" id="407821"/>
    <lineage>
        <taxon>Eukaryota</taxon>
        <taxon>Metazoa</taxon>
        <taxon>Ecdysozoa</taxon>
        <taxon>Arthropoda</taxon>
        <taxon>Chelicerata</taxon>
        <taxon>Arachnida</taxon>
        <taxon>Araneae</taxon>
        <taxon>Araneomorphae</taxon>
        <taxon>Entelegynae</taxon>
        <taxon>Eresoidea</taxon>
        <taxon>Eresidae</taxon>
        <taxon>Stegodyphus</taxon>
    </lineage>
</organism>
<dbReference type="AlphaFoldDB" id="A0A087UIE2"/>
<keyword evidence="2" id="KW-1185">Reference proteome</keyword>
<reference evidence="1 2" key="1">
    <citation type="submission" date="2013-11" db="EMBL/GenBank/DDBJ databases">
        <title>Genome sequencing of Stegodyphus mimosarum.</title>
        <authorList>
            <person name="Bechsgaard J."/>
        </authorList>
    </citation>
    <scope>NUCLEOTIDE SEQUENCE [LARGE SCALE GENOMIC DNA]</scope>
</reference>
<evidence type="ECO:0000313" key="1">
    <source>
        <dbReference type="EMBL" id="KFM77131.1"/>
    </source>
</evidence>